<dbReference type="EMBL" id="BNEA01000013">
    <property type="protein sequence ID" value="GHI52893.1"/>
    <property type="molecule type" value="Genomic_DNA"/>
</dbReference>
<sequence>MVPDEVSLHERMRDSVRAELIRALPLVLREHADNFGGKVAFEDAERAVTYADLEARTGGWPGIWRDSVCGAAIG</sequence>
<keyword evidence="2" id="KW-1185">Reference proteome</keyword>
<dbReference type="Proteomes" id="UP000646738">
    <property type="component" value="Unassembled WGS sequence"/>
</dbReference>
<organism evidence="1 2">
    <name type="scientific">Streptomyces rubradiris</name>
    <name type="common">Streptomyces achromogenes subsp. rubradiris</name>
    <dbReference type="NCBI Taxonomy" id="285531"/>
    <lineage>
        <taxon>Bacteria</taxon>
        <taxon>Bacillati</taxon>
        <taxon>Actinomycetota</taxon>
        <taxon>Actinomycetes</taxon>
        <taxon>Kitasatosporales</taxon>
        <taxon>Streptomycetaceae</taxon>
        <taxon>Streptomyces</taxon>
    </lineage>
</organism>
<protein>
    <submittedName>
        <fullName evidence="1">Uncharacterized protein</fullName>
    </submittedName>
</protein>
<evidence type="ECO:0000313" key="1">
    <source>
        <dbReference type="EMBL" id="GHI52893.1"/>
    </source>
</evidence>
<proteinExistence type="predicted"/>
<gene>
    <name evidence="1" type="ORF">Srubr_27390</name>
</gene>
<name>A0ABQ3RAN4_STRRR</name>
<reference evidence="2" key="1">
    <citation type="submission" date="2023-07" db="EMBL/GenBank/DDBJ databases">
        <title>Whole genome shotgun sequence of Streptomyces achromogenes subsp. rubradiris NBRC 14000.</title>
        <authorList>
            <person name="Komaki H."/>
            <person name="Tamura T."/>
        </authorList>
    </citation>
    <scope>NUCLEOTIDE SEQUENCE [LARGE SCALE GENOMIC DNA]</scope>
    <source>
        <strain evidence="2">NBRC 14000</strain>
    </source>
</reference>
<evidence type="ECO:0000313" key="2">
    <source>
        <dbReference type="Proteomes" id="UP000646738"/>
    </source>
</evidence>
<comment type="caution">
    <text evidence="1">The sequence shown here is derived from an EMBL/GenBank/DDBJ whole genome shotgun (WGS) entry which is preliminary data.</text>
</comment>
<accession>A0ABQ3RAN4</accession>